<dbReference type="PANTHER" id="PTHR18895">
    <property type="entry name" value="HEMK METHYLTRANSFERASE"/>
    <property type="match status" value="1"/>
</dbReference>
<dbReference type="Pfam" id="PF17827">
    <property type="entry name" value="PrmC_N"/>
    <property type="match status" value="1"/>
</dbReference>
<keyword evidence="1 5" id="KW-0489">Methyltransferase</keyword>
<evidence type="ECO:0000256" key="4">
    <source>
        <dbReference type="ARBA" id="ARBA00048391"/>
    </source>
</evidence>
<evidence type="ECO:0000259" key="6">
    <source>
        <dbReference type="Pfam" id="PF05175"/>
    </source>
</evidence>
<feature type="binding site" evidence="5">
    <location>
        <begin position="123"/>
        <end position="127"/>
    </location>
    <ligand>
        <name>S-adenosyl-L-methionine</name>
        <dbReference type="ChEBI" id="CHEBI:59789"/>
    </ligand>
</feature>
<evidence type="ECO:0000256" key="5">
    <source>
        <dbReference type="HAMAP-Rule" id="MF_02126"/>
    </source>
</evidence>
<evidence type="ECO:0000256" key="1">
    <source>
        <dbReference type="ARBA" id="ARBA00022603"/>
    </source>
</evidence>
<feature type="binding site" evidence="5">
    <location>
        <begin position="191"/>
        <end position="194"/>
    </location>
    <ligand>
        <name>substrate</name>
    </ligand>
</feature>
<dbReference type="STRING" id="273068.TTE0142"/>
<dbReference type="GO" id="GO:0102559">
    <property type="term" value="F:peptide chain release factor N(5)-glutamine methyltransferase activity"/>
    <property type="evidence" value="ECO:0007669"/>
    <property type="project" value="UniProtKB-EC"/>
</dbReference>
<dbReference type="eggNOG" id="COG2890">
    <property type="taxonomic scope" value="Bacteria"/>
</dbReference>
<dbReference type="NCBIfam" id="TIGR03534">
    <property type="entry name" value="RF_mod_PrmC"/>
    <property type="match status" value="1"/>
</dbReference>
<reference evidence="8 9" key="1">
    <citation type="journal article" date="2002" name="Genome Res.">
        <title>A complete sequence of the T. tengcongensis genome.</title>
        <authorList>
            <person name="Bao Q."/>
            <person name="Tian Y."/>
            <person name="Li W."/>
            <person name="Xu Z."/>
            <person name="Xuan Z."/>
            <person name="Hu S."/>
            <person name="Dong W."/>
            <person name="Yang J."/>
            <person name="Chen Y."/>
            <person name="Xue Y."/>
            <person name="Xu Y."/>
            <person name="Lai X."/>
            <person name="Huang L."/>
            <person name="Dong X."/>
            <person name="Ma Y."/>
            <person name="Ling L."/>
            <person name="Tan H."/>
            <person name="Chen R."/>
            <person name="Wang J."/>
            <person name="Yu J."/>
            <person name="Yang H."/>
        </authorList>
    </citation>
    <scope>NUCLEOTIDE SEQUENCE [LARGE SCALE GENOMIC DNA]</scope>
    <source>
        <strain evidence="9">DSM 15242 / JCM 11007 / NBRC 100824 / MB4</strain>
    </source>
</reference>
<dbReference type="HAMAP" id="MF_02126">
    <property type="entry name" value="RF_methyltr_PrmC"/>
    <property type="match status" value="1"/>
</dbReference>
<evidence type="ECO:0000313" key="8">
    <source>
        <dbReference type="EMBL" id="AAM23446.1"/>
    </source>
</evidence>
<sequence>MKGGGSLKVYEAIALGAKELESVCPNPRLESELLLSHSLRIDRVKLAIKRDEVLKEEELERFLKYIEKRKSRIPYQYIVKKQHFMGFEFYVDERVLIPRPETEILVEEALKRMKSGDLILDIGTGSGAIAISIAKLFPDCKVYAVDVSEEALEVAKYNAEKLGVAEKIIFIKSDIFSNIPQDVKFDLIVSNPPYIKKAELENLQEEVKKEPILALDGGEDGLFFYKRIIPDCKFYLKKGGRGLFEIGYGQREEVEKIFLENGFDEIEVIKDLAHIDRVIIGRYNS</sequence>
<feature type="binding site" evidence="5">
    <location>
        <position position="146"/>
    </location>
    <ligand>
        <name>S-adenosyl-L-methionine</name>
        <dbReference type="ChEBI" id="CHEBI:59789"/>
    </ligand>
</feature>
<comment type="caution">
    <text evidence="5">Lacks conserved residue(s) required for the propagation of feature annotation.</text>
</comment>
<comment type="catalytic activity">
    <reaction evidence="4 5">
        <text>L-glutaminyl-[peptide chain release factor] + S-adenosyl-L-methionine = N(5)-methyl-L-glutaminyl-[peptide chain release factor] + S-adenosyl-L-homocysteine + H(+)</text>
        <dbReference type="Rhea" id="RHEA:42896"/>
        <dbReference type="Rhea" id="RHEA-COMP:10271"/>
        <dbReference type="Rhea" id="RHEA-COMP:10272"/>
        <dbReference type="ChEBI" id="CHEBI:15378"/>
        <dbReference type="ChEBI" id="CHEBI:30011"/>
        <dbReference type="ChEBI" id="CHEBI:57856"/>
        <dbReference type="ChEBI" id="CHEBI:59789"/>
        <dbReference type="ChEBI" id="CHEBI:61891"/>
        <dbReference type="EC" id="2.1.1.297"/>
    </reaction>
</comment>
<dbReference type="KEGG" id="tte:TTE0142"/>
<dbReference type="GO" id="GO:0003676">
    <property type="term" value="F:nucleic acid binding"/>
    <property type="evidence" value="ECO:0007669"/>
    <property type="project" value="InterPro"/>
</dbReference>
<dbReference type="GO" id="GO:0032259">
    <property type="term" value="P:methylation"/>
    <property type="evidence" value="ECO:0007669"/>
    <property type="project" value="UniProtKB-KW"/>
</dbReference>
<keyword evidence="9" id="KW-1185">Reference proteome</keyword>
<dbReference type="InterPro" id="IPR004556">
    <property type="entry name" value="HemK-like"/>
</dbReference>
<dbReference type="HOGENOM" id="CLU_018398_3_1_9"/>
<dbReference type="InterPro" id="IPR007848">
    <property type="entry name" value="Small_mtfrase_dom"/>
</dbReference>
<dbReference type="FunFam" id="3.40.50.150:FF:000053">
    <property type="entry name" value="Release factor glutamine methyltransferase"/>
    <property type="match status" value="1"/>
</dbReference>
<protein>
    <recommendedName>
        <fullName evidence="5">Release factor glutamine methyltransferase</fullName>
        <shortName evidence="5">RF MTase</shortName>
        <ecNumber evidence="5">2.1.1.297</ecNumber>
    </recommendedName>
    <alternativeName>
        <fullName evidence="5">N5-glutamine methyltransferase PrmC</fullName>
    </alternativeName>
    <alternativeName>
        <fullName evidence="5">Protein-(glutamine-N5) MTase PrmC</fullName>
    </alternativeName>
    <alternativeName>
        <fullName evidence="5">Protein-glutamine N-methyltransferase PrmC</fullName>
    </alternativeName>
</protein>
<feature type="binding site" evidence="5">
    <location>
        <position position="191"/>
    </location>
    <ligand>
        <name>S-adenosyl-L-methionine</name>
        <dbReference type="ChEBI" id="CHEBI:59789"/>
    </ligand>
</feature>
<evidence type="ECO:0000256" key="2">
    <source>
        <dbReference type="ARBA" id="ARBA00022679"/>
    </source>
</evidence>
<proteinExistence type="inferred from homology"/>
<dbReference type="NCBIfam" id="TIGR00536">
    <property type="entry name" value="hemK_fam"/>
    <property type="match status" value="1"/>
</dbReference>
<feature type="domain" description="Release factor glutamine methyltransferase N-terminal" evidence="7">
    <location>
        <begin position="11"/>
        <end position="79"/>
    </location>
</feature>
<dbReference type="Pfam" id="PF05175">
    <property type="entry name" value="MTS"/>
    <property type="match status" value="1"/>
</dbReference>
<comment type="similarity">
    <text evidence="5">Belongs to the protein N5-glutamine methyltransferase family. PrmC subfamily.</text>
</comment>
<dbReference type="InterPro" id="IPR002052">
    <property type="entry name" value="DNA_methylase_N6_adenine_CS"/>
</dbReference>
<keyword evidence="3 5" id="KW-0949">S-adenosyl-L-methionine</keyword>
<dbReference type="PANTHER" id="PTHR18895:SF74">
    <property type="entry name" value="MTRF1L RELEASE FACTOR GLUTAMINE METHYLTRANSFERASE"/>
    <property type="match status" value="1"/>
</dbReference>
<evidence type="ECO:0000259" key="7">
    <source>
        <dbReference type="Pfam" id="PF17827"/>
    </source>
</evidence>
<accession>Q8RD99</accession>
<dbReference type="SUPFAM" id="SSF53335">
    <property type="entry name" value="S-adenosyl-L-methionine-dependent methyltransferases"/>
    <property type="match status" value="1"/>
</dbReference>
<dbReference type="InterPro" id="IPR040758">
    <property type="entry name" value="PrmC_N"/>
</dbReference>
<feature type="domain" description="Methyltransferase small" evidence="6">
    <location>
        <begin position="102"/>
        <end position="199"/>
    </location>
</feature>
<dbReference type="InterPro" id="IPR050320">
    <property type="entry name" value="N5-glutamine_MTase"/>
</dbReference>
<comment type="function">
    <text evidence="5">Methylates the class 1 translation termination release factors RF1/PrfA and RF2/PrfB on the glutamine residue of the universally conserved GGQ motif.</text>
</comment>
<dbReference type="InterPro" id="IPR029063">
    <property type="entry name" value="SAM-dependent_MTases_sf"/>
</dbReference>
<keyword evidence="2 5" id="KW-0808">Transferase</keyword>
<dbReference type="EMBL" id="AE008691">
    <property type="protein sequence ID" value="AAM23446.1"/>
    <property type="molecule type" value="Genomic_DNA"/>
</dbReference>
<name>Q8RD99_CALS4</name>
<dbReference type="Gene3D" id="1.10.8.10">
    <property type="entry name" value="DNA helicase RuvA subunit, C-terminal domain"/>
    <property type="match status" value="1"/>
</dbReference>
<dbReference type="InterPro" id="IPR019874">
    <property type="entry name" value="RF_methyltr_PrmC"/>
</dbReference>
<dbReference type="Proteomes" id="UP000000555">
    <property type="component" value="Chromosome"/>
</dbReference>
<dbReference type="EC" id="2.1.1.297" evidence="5"/>
<gene>
    <name evidence="8" type="primary">HemK</name>
    <name evidence="5" type="synonym">prmC</name>
    <name evidence="8" type="ordered locus">TTE0142</name>
</gene>
<evidence type="ECO:0000256" key="3">
    <source>
        <dbReference type="ARBA" id="ARBA00022691"/>
    </source>
</evidence>
<dbReference type="AlphaFoldDB" id="Q8RD99"/>
<dbReference type="PROSITE" id="PS00092">
    <property type="entry name" value="N6_MTASE"/>
    <property type="match status" value="1"/>
</dbReference>
<organism evidence="8 9">
    <name type="scientific">Caldanaerobacter subterraneus subsp. tengcongensis (strain DSM 15242 / JCM 11007 / NBRC 100824 / MB4)</name>
    <name type="common">Thermoanaerobacter tengcongensis</name>
    <dbReference type="NCBI Taxonomy" id="273068"/>
    <lineage>
        <taxon>Bacteria</taxon>
        <taxon>Bacillati</taxon>
        <taxon>Bacillota</taxon>
        <taxon>Clostridia</taxon>
        <taxon>Thermoanaerobacterales</taxon>
        <taxon>Thermoanaerobacteraceae</taxon>
        <taxon>Caldanaerobacter</taxon>
    </lineage>
</organism>
<dbReference type="Gene3D" id="3.40.50.150">
    <property type="entry name" value="Vaccinia Virus protein VP39"/>
    <property type="match status" value="1"/>
</dbReference>
<evidence type="ECO:0000313" key="9">
    <source>
        <dbReference type="Proteomes" id="UP000000555"/>
    </source>
</evidence>
<dbReference type="CDD" id="cd02440">
    <property type="entry name" value="AdoMet_MTases"/>
    <property type="match status" value="1"/>
</dbReference>